<comment type="catalytic activity">
    <reaction evidence="3">
        <text>L-allo-threonine + NADP(+) = aminoacetone + CO2 + NADPH</text>
        <dbReference type="Rhea" id="RHEA:43524"/>
        <dbReference type="ChEBI" id="CHEBI:16526"/>
        <dbReference type="ChEBI" id="CHEBI:57783"/>
        <dbReference type="ChEBI" id="CHEBI:58320"/>
        <dbReference type="ChEBI" id="CHEBI:58349"/>
        <dbReference type="ChEBI" id="CHEBI:58585"/>
        <dbReference type="EC" id="1.1.1.381"/>
    </reaction>
</comment>
<evidence type="ECO:0000256" key="10">
    <source>
        <dbReference type="ARBA" id="ARBA00047274"/>
    </source>
</evidence>
<evidence type="ECO:0000256" key="7">
    <source>
        <dbReference type="ARBA" id="ARBA00044271"/>
    </source>
</evidence>
<dbReference type="PANTHER" id="PTHR43086">
    <property type="entry name" value="VERY-LONG-CHAIN 3-OXOOACYL-COA REDUCTASE"/>
    <property type="match status" value="1"/>
</dbReference>
<dbReference type="InterPro" id="IPR002347">
    <property type="entry name" value="SDR_fam"/>
</dbReference>
<comment type="catalytic activity">
    <reaction evidence="10">
        <text>3-hydroxypropanoate + NADP(+) = 3-oxopropanoate + NADPH + H(+)</text>
        <dbReference type="Rhea" id="RHEA:26438"/>
        <dbReference type="ChEBI" id="CHEBI:15378"/>
        <dbReference type="ChEBI" id="CHEBI:16510"/>
        <dbReference type="ChEBI" id="CHEBI:33190"/>
        <dbReference type="ChEBI" id="CHEBI:57783"/>
        <dbReference type="ChEBI" id="CHEBI:58349"/>
        <dbReference type="EC" id="1.1.1.298"/>
    </reaction>
</comment>
<proteinExistence type="inferred from homology"/>
<dbReference type="PRINTS" id="PR00081">
    <property type="entry name" value="GDHRDH"/>
</dbReference>
<accession>A0AAI9IIH5</accession>
<dbReference type="InterPro" id="IPR036291">
    <property type="entry name" value="NAD(P)-bd_dom_sf"/>
</dbReference>
<gene>
    <name evidence="12" type="ORF">HFRIS_000190</name>
</gene>
<evidence type="ECO:0000256" key="1">
    <source>
        <dbReference type="ARBA" id="ARBA00006484"/>
    </source>
</evidence>
<dbReference type="SUPFAM" id="SSF51735">
    <property type="entry name" value="NAD(P)-binding Rossmann-fold domains"/>
    <property type="match status" value="1"/>
</dbReference>
<keyword evidence="2" id="KW-0560">Oxidoreductase</keyword>
<dbReference type="EMBL" id="AEEC02000001">
    <property type="protein sequence ID" value="EOA06685.1"/>
    <property type="molecule type" value="Genomic_DNA"/>
</dbReference>
<dbReference type="EC" id="1.1.1.298" evidence="4"/>
<evidence type="ECO:0000256" key="2">
    <source>
        <dbReference type="ARBA" id="ARBA00023002"/>
    </source>
</evidence>
<evidence type="ECO:0000313" key="12">
    <source>
        <dbReference type="EMBL" id="EOA06685.1"/>
    </source>
</evidence>
<dbReference type="Pfam" id="PF00106">
    <property type="entry name" value="adh_short"/>
    <property type="match status" value="1"/>
</dbReference>
<evidence type="ECO:0000256" key="4">
    <source>
        <dbReference type="ARBA" id="ARBA00044050"/>
    </source>
</evidence>
<dbReference type="GO" id="GO:0035527">
    <property type="term" value="F:3-hydroxypropionate dehydrogenase (NADP+) activity"/>
    <property type="evidence" value="ECO:0007669"/>
    <property type="project" value="UniProtKB-EC"/>
</dbReference>
<evidence type="ECO:0000256" key="8">
    <source>
        <dbReference type="ARBA" id="ARBA00044349"/>
    </source>
</evidence>
<evidence type="ECO:0000256" key="9">
    <source>
        <dbReference type="ARBA" id="ARBA00045650"/>
    </source>
</evidence>
<dbReference type="EC" id="1.1.1.381" evidence="5"/>
<dbReference type="InterPro" id="IPR020904">
    <property type="entry name" value="Sc_DH/Rdtase_CS"/>
</dbReference>
<comment type="caution">
    <text evidence="12">The sequence shown here is derived from an EMBL/GenBank/DDBJ whole genome shotgun (WGS) entry which is preliminary data.</text>
</comment>
<dbReference type="PANTHER" id="PTHR43086:SF3">
    <property type="entry name" value="NADP-DEPENDENT 3-HYDROXY ACID DEHYDROGENASE YDFG"/>
    <property type="match status" value="1"/>
</dbReference>
<dbReference type="Gene3D" id="3.40.50.720">
    <property type="entry name" value="NAD(P)-binding Rossmann-like Domain"/>
    <property type="match status" value="1"/>
</dbReference>
<evidence type="ECO:0000313" key="13">
    <source>
        <dbReference type="Proteomes" id="UP000006772"/>
    </source>
</evidence>
<dbReference type="PRINTS" id="PR00080">
    <property type="entry name" value="SDRFAMILY"/>
</dbReference>
<dbReference type="Proteomes" id="UP000006772">
    <property type="component" value="Unassembled WGS sequence"/>
</dbReference>
<evidence type="ECO:0000256" key="3">
    <source>
        <dbReference type="ARBA" id="ARBA00043812"/>
    </source>
</evidence>
<protein>
    <recommendedName>
        <fullName evidence="6">NADP-dependent 3-hydroxy acid dehydrogenase YdfG</fullName>
        <ecNumber evidence="4">1.1.1.298</ecNumber>
        <ecNumber evidence="5">1.1.1.381</ecNumber>
    </recommendedName>
    <alternativeName>
        <fullName evidence="8">L-allo-threonine dehydrogenase</fullName>
    </alternativeName>
    <alternativeName>
        <fullName evidence="7">Malonic semialdehyde reductase</fullName>
    </alternativeName>
</protein>
<dbReference type="PIRSF" id="PIRSF000126">
    <property type="entry name" value="11-beta-HSD1"/>
    <property type="match status" value="1"/>
</dbReference>
<name>A0AAI9IIH5_9BURK</name>
<organism evidence="12 13">
    <name type="scientific">Herbaspirillum frisingense GSF30</name>
    <dbReference type="NCBI Taxonomy" id="864073"/>
    <lineage>
        <taxon>Bacteria</taxon>
        <taxon>Pseudomonadati</taxon>
        <taxon>Pseudomonadota</taxon>
        <taxon>Betaproteobacteria</taxon>
        <taxon>Burkholderiales</taxon>
        <taxon>Oxalobacteraceae</taxon>
        <taxon>Herbaspirillum</taxon>
    </lineage>
</organism>
<evidence type="ECO:0000256" key="6">
    <source>
        <dbReference type="ARBA" id="ARBA00044065"/>
    </source>
</evidence>
<sequence>MSENTTFCVIPEIGRRHKMLSIATDNPKENIMTQSQATTQRGTALITGASSGIGALYADRLARLGYDLILVARNRERLNALAQRISNDTRRTVEVLEADLGQAQSLALVEDKLRSDASITLLVNNAGIGTHTPLLQSNVDHMTDMIALNVTAPTRLTYAVVPGFVARGQGAIINISSIVGVAPEVLNGVYGGSKAFVLAFSQSLHHELAAKGVQVQAVLPGATATDFWAIGGLPVEHLDPAIVMPADQMVDAALVGFQRGELVTIPSLHEEDAWTRFETARQGLASKLSANVPAARYTAAH</sequence>
<reference evidence="12 13" key="1">
    <citation type="journal article" date="2013" name="Front. Microbiol.">
        <title>The genome of the endophytic bacterium H. frisingense GSF30(T) identifies diverse strategies in the Herbaspirillum genus to interact with plants.</title>
        <authorList>
            <person name="Straub D."/>
            <person name="Rothballer M."/>
            <person name="Hartmann A."/>
            <person name="Ludewig U."/>
        </authorList>
    </citation>
    <scope>NUCLEOTIDE SEQUENCE [LARGE SCALE GENOMIC DNA]</scope>
    <source>
        <strain evidence="12 13">GSF30</strain>
    </source>
</reference>
<evidence type="ECO:0000256" key="5">
    <source>
        <dbReference type="ARBA" id="ARBA00044059"/>
    </source>
</evidence>
<dbReference type="AlphaFoldDB" id="A0AAI9IIH5"/>
<comment type="similarity">
    <text evidence="1 11">Belongs to the short-chain dehydrogenases/reductases (SDR) family.</text>
</comment>
<comment type="function">
    <text evidence="9">NADP-dependent dehydrogenase with broad substrate specificity acting on 3-hydroxy acids. Catalyzes the NADP-dependent oxidation of L-allo-threonine to L-2-amino-3-keto-butyrate, which is spontaneously decarboxylated into aminoacetone. Also acts on D-threonine, L-serine, D-serine, D-3-hydroxyisobutyrate, L-3-hydroxyisobutyrate, D-glycerate and L-glycerate. Able to catalyze the reduction of the malonic semialdehyde to 3-hydroxypropionic acid. YdfG is apparently supplementing RutE, the presumed malonic semialdehyde reductase involved in pyrimidine degradation since both are able to detoxify malonic semialdehyde.</text>
</comment>
<evidence type="ECO:0000256" key="11">
    <source>
        <dbReference type="RuleBase" id="RU000363"/>
    </source>
</evidence>
<dbReference type="PROSITE" id="PS00061">
    <property type="entry name" value="ADH_SHORT"/>
    <property type="match status" value="1"/>
</dbReference>